<dbReference type="RefSeq" id="WP_054095847.1">
    <property type="nucleotide sequence ID" value="NZ_CP103866.1"/>
</dbReference>
<accession>A0ABY5U5I3</accession>
<keyword evidence="2" id="KW-1185">Reference proteome</keyword>
<name>A0ABY5U5I3_LACSH</name>
<proteinExistence type="predicted"/>
<evidence type="ECO:0000313" key="1">
    <source>
        <dbReference type="EMBL" id="UWE04884.1"/>
    </source>
</evidence>
<protein>
    <submittedName>
        <fullName evidence="1">Uncharacterized protein</fullName>
    </submittedName>
</protein>
<gene>
    <name evidence="1" type="ORF">NYR52_07125</name>
</gene>
<reference evidence="1" key="1">
    <citation type="submission" date="2022-08" db="EMBL/GenBank/DDBJ databases">
        <title>The complete genome sequence of the thermophilic bacterium Laceyella sacchari FBKL4.010 reveals the basis for tetramethylpyrazine biosynthesis in Moutai-flavor Daqu.</title>
        <authorList>
            <person name="Li D."/>
            <person name="Huang W."/>
            <person name="Wang C."/>
            <person name="Qiu S."/>
        </authorList>
    </citation>
    <scope>NUCLEOTIDE SEQUENCE</scope>
    <source>
        <strain evidence="1">FBKL4.014</strain>
    </source>
</reference>
<sequence length="76" mass="8586">MAKQRLIEHRIELLERAKTHYLEGESTRTESKLIRAITLGYQKASVDRLESEIEFLKSLLKIGEDGSLAKGGEQGD</sequence>
<dbReference type="Proteomes" id="UP001058650">
    <property type="component" value="Chromosome"/>
</dbReference>
<evidence type="ECO:0000313" key="2">
    <source>
        <dbReference type="Proteomes" id="UP001058650"/>
    </source>
</evidence>
<organism evidence="1 2">
    <name type="scientific">Laceyella sacchari</name>
    <name type="common">Thermoactinomyces thalpophilus</name>
    <dbReference type="NCBI Taxonomy" id="37482"/>
    <lineage>
        <taxon>Bacteria</taxon>
        <taxon>Bacillati</taxon>
        <taxon>Bacillota</taxon>
        <taxon>Bacilli</taxon>
        <taxon>Bacillales</taxon>
        <taxon>Thermoactinomycetaceae</taxon>
        <taxon>Laceyella</taxon>
    </lineage>
</organism>
<dbReference type="EMBL" id="CP103866">
    <property type="protein sequence ID" value="UWE04884.1"/>
    <property type="molecule type" value="Genomic_DNA"/>
</dbReference>